<evidence type="ECO:0000313" key="2">
    <source>
        <dbReference type="Proteomes" id="UP001172673"/>
    </source>
</evidence>
<accession>A0AA39CI47</accession>
<keyword evidence="2" id="KW-1185">Reference proteome</keyword>
<protein>
    <submittedName>
        <fullName evidence="1">Uncharacterized protein</fullName>
    </submittedName>
</protein>
<comment type="caution">
    <text evidence="1">The sequence shown here is derived from an EMBL/GenBank/DDBJ whole genome shotgun (WGS) entry which is preliminary data.</text>
</comment>
<proteinExistence type="predicted"/>
<organism evidence="1 2">
    <name type="scientific">Cladophialophora chaetospira</name>
    <dbReference type="NCBI Taxonomy" id="386627"/>
    <lineage>
        <taxon>Eukaryota</taxon>
        <taxon>Fungi</taxon>
        <taxon>Dikarya</taxon>
        <taxon>Ascomycota</taxon>
        <taxon>Pezizomycotina</taxon>
        <taxon>Eurotiomycetes</taxon>
        <taxon>Chaetothyriomycetidae</taxon>
        <taxon>Chaetothyriales</taxon>
        <taxon>Herpotrichiellaceae</taxon>
        <taxon>Cladophialophora</taxon>
    </lineage>
</organism>
<evidence type="ECO:0000313" key="1">
    <source>
        <dbReference type="EMBL" id="KAJ9608876.1"/>
    </source>
</evidence>
<gene>
    <name evidence="1" type="ORF">H2200_006647</name>
</gene>
<sequence length="486" mass="55027">MYAGPSKRIASKAICPSCRLLAAFRPLSTSPVLRVKKRTPRNVREVRPDVPGSMAQTLELAKSSVKSRDEKPHYISPELAAGLQQLGFHSIPAVVNVLRELSAKAASLPPASAFSAISTQQRFIEMMEVALGSAEAALMRDPKVLRKAFHLLAQNYFHLRNSLGLKGFEILRMIFLAGELEAGIDAFAAILLLEKQAERTGKAAPDSTYFLRIGDFIKAKALARTDWRAVTMYLKEMTRFQGTKAFKRECYQLAKEFYSTVEPSRKSRVENPWLLQDYELPWKTFYEAARIYLLDLPEGKERDNVQADMELALRDGLYKYTDPRAVAPALRNDKVIPRHSKEWIQFATEAATKGEKDASFELAKYHLSKDGWYPKTEGKKPTKWTGIEWLGVSAALSSPDTTRMVYLYCGLAHVLRERGYLAEGRSWLSYARENIGEAGLDMSGAEKLIIDIEEVWKRTDSGDQAWERYVKTSEYYFTELDRVTPP</sequence>
<reference evidence="1" key="1">
    <citation type="submission" date="2022-10" db="EMBL/GenBank/DDBJ databases">
        <title>Culturing micro-colonial fungi from biological soil crusts in the Mojave desert and describing Neophaeococcomyces mojavensis, and introducing the new genera and species Taxawa tesnikishii.</title>
        <authorList>
            <person name="Kurbessoian T."/>
            <person name="Stajich J.E."/>
        </authorList>
    </citation>
    <scope>NUCLEOTIDE SEQUENCE</scope>
    <source>
        <strain evidence="1">TK_41</strain>
    </source>
</reference>
<dbReference type="AlphaFoldDB" id="A0AA39CI47"/>
<dbReference type="EMBL" id="JAPDRK010000009">
    <property type="protein sequence ID" value="KAJ9608876.1"/>
    <property type="molecule type" value="Genomic_DNA"/>
</dbReference>
<dbReference type="Proteomes" id="UP001172673">
    <property type="component" value="Unassembled WGS sequence"/>
</dbReference>
<name>A0AA39CI47_9EURO</name>